<organism evidence="6 7">
    <name type="scientific">Rhodococcus ruber BKS 20-38</name>
    <dbReference type="NCBI Taxonomy" id="1278076"/>
    <lineage>
        <taxon>Bacteria</taxon>
        <taxon>Bacillati</taxon>
        <taxon>Actinomycetota</taxon>
        <taxon>Actinomycetes</taxon>
        <taxon>Mycobacteriales</taxon>
        <taxon>Nocardiaceae</taxon>
        <taxon>Rhodococcus</taxon>
    </lineage>
</organism>
<dbReference type="Proteomes" id="UP000011731">
    <property type="component" value="Unassembled WGS sequence"/>
</dbReference>
<comment type="caution">
    <text evidence="6">The sequence shown here is derived from an EMBL/GenBank/DDBJ whole genome shotgun (WGS) entry which is preliminary data.</text>
</comment>
<keyword evidence="1" id="KW-0805">Transcription regulation</keyword>
<dbReference type="Pfam" id="PF00440">
    <property type="entry name" value="TetR_N"/>
    <property type="match status" value="1"/>
</dbReference>
<dbReference type="EMBL" id="AOEX01000102">
    <property type="protein sequence ID" value="EME51494.1"/>
    <property type="molecule type" value="Genomic_DNA"/>
</dbReference>
<dbReference type="AlphaFoldDB" id="M2YT26"/>
<feature type="DNA-binding region" description="H-T-H motif" evidence="4">
    <location>
        <begin position="39"/>
        <end position="58"/>
    </location>
</feature>
<dbReference type="PATRIC" id="fig|1278076.4.peg.5287"/>
<dbReference type="PRINTS" id="PR00455">
    <property type="entry name" value="HTHTETR"/>
</dbReference>
<dbReference type="Gene3D" id="1.10.357.10">
    <property type="entry name" value="Tetracycline Repressor, domain 2"/>
    <property type="match status" value="1"/>
</dbReference>
<gene>
    <name evidence="6" type="ORF">G352_25782</name>
</gene>
<dbReference type="PROSITE" id="PS50977">
    <property type="entry name" value="HTH_TETR_2"/>
    <property type="match status" value="1"/>
</dbReference>
<evidence type="ECO:0000256" key="2">
    <source>
        <dbReference type="ARBA" id="ARBA00023125"/>
    </source>
</evidence>
<proteinExistence type="predicted"/>
<evidence type="ECO:0000313" key="6">
    <source>
        <dbReference type="EMBL" id="EME51494.1"/>
    </source>
</evidence>
<dbReference type="PANTHER" id="PTHR30055">
    <property type="entry name" value="HTH-TYPE TRANSCRIPTIONAL REGULATOR RUTR"/>
    <property type="match status" value="1"/>
</dbReference>
<keyword evidence="7" id="KW-1185">Reference proteome</keyword>
<sequence length="187" mass="21040">MTGSKKSLATEGAGDTDSRTALIRGAQRLLAQRPPSAITGKQIAKESGVHYGLIYHYFESKDALFLTAMQELTADYIAYRDATVDRAIALPRLPFEGHELWWRAAANFSADGGASYTSLGWTYPVMNHELKEILKHHPEVSEFEAKSHIVREVCLNFGWMFFKETLARGMQLSEEQMAELGHFISER</sequence>
<keyword evidence="3" id="KW-0804">Transcription</keyword>
<dbReference type="GO" id="GO:0000976">
    <property type="term" value="F:transcription cis-regulatory region binding"/>
    <property type="evidence" value="ECO:0007669"/>
    <property type="project" value="TreeGrafter"/>
</dbReference>
<dbReference type="InterPro" id="IPR050109">
    <property type="entry name" value="HTH-type_TetR-like_transc_reg"/>
</dbReference>
<dbReference type="RefSeq" id="WP_003939214.1">
    <property type="nucleotide sequence ID" value="NZ_AOEX01000102.1"/>
</dbReference>
<protein>
    <recommendedName>
        <fullName evidence="5">HTH tetR-type domain-containing protein</fullName>
    </recommendedName>
</protein>
<keyword evidence="2 4" id="KW-0238">DNA-binding</keyword>
<reference evidence="6 7" key="1">
    <citation type="journal article" date="2013" name="Genome Announc.">
        <title>Draft Genome Sequence of Rhodococcus ruber Strain BKS 20-38.</title>
        <authorList>
            <person name="Bala M."/>
            <person name="Kumar S."/>
            <person name="Raghava G.P."/>
            <person name="Mayilraj S."/>
        </authorList>
    </citation>
    <scope>NUCLEOTIDE SEQUENCE [LARGE SCALE GENOMIC DNA]</scope>
    <source>
        <strain evidence="6 7">BKS 20-38</strain>
    </source>
</reference>
<evidence type="ECO:0000256" key="3">
    <source>
        <dbReference type="ARBA" id="ARBA00023163"/>
    </source>
</evidence>
<dbReference type="PANTHER" id="PTHR30055:SF234">
    <property type="entry name" value="HTH-TYPE TRANSCRIPTIONAL REGULATOR BETI"/>
    <property type="match status" value="1"/>
</dbReference>
<dbReference type="InterPro" id="IPR001647">
    <property type="entry name" value="HTH_TetR"/>
</dbReference>
<dbReference type="GO" id="GO:0003700">
    <property type="term" value="F:DNA-binding transcription factor activity"/>
    <property type="evidence" value="ECO:0007669"/>
    <property type="project" value="TreeGrafter"/>
</dbReference>
<dbReference type="InterPro" id="IPR009057">
    <property type="entry name" value="Homeodomain-like_sf"/>
</dbReference>
<evidence type="ECO:0000313" key="7">
    <source>
        <dbReference type="Proteomes" id="UP000011731"/>
    </source>
</evidence>
<accession>M2YT26</accession>
<dbReference type="SUPFAM" id="SSF46689">
    <property type="entry name" value="Homeodomain-like"/>
    <property type="match status" value="1"/>
</dbReference>
<evidence type="ECO:0000256" key="4">
    <source>
        <dbReference type="PROSITE-ProRule" id="PRU00335"/>
    </source>
</evidence>
<name>M2YT26_9NOCA</name>
<evidence type="ECO:0000256" key="1">
    <source>
        <dbReference type="ARBA" id="ARBA00023015"/>
    </source>
</evidence>
<feature type="domain" description="HTH tetR-type" evidence="5">
    <location>
        <begin position="16"/>
        <end position="76"/>
    </location>
</feature>
<evidence type="ECO:0000259" key="5">
    <source>
        <dbReference type="PROSITE" id="PS50977"/>
    </source>
</evidence>